<evidence type="ECO:0000313" key="3">
    <source>
        <dbReference type="Proteomes" id="UP000252249"/>
    </source>
</evidence>
<dbReference type="InterPro" id="IPR011250">
    <property type="entry name" value="OMP/PagP_B-barrel"/>
</dbReference>
<evidence type="ECO:0000313" key="2">
    <source>
        <dbReference type="EMBL" id="RCU56878.1"/>
    </source>
</evidence>
<dbReference type="AlphaFoldDB" id="A0A368P2X1"/>
<gene>
    <name evidence="2" type="ORF">DU428_11040</name>
</gene>
<dbReference type="EMBL" id="QPIG01000004">
    <property type="protein sequence ID" value="RCU56878.1"/>
    <property type="molecule type" value="Genomic_DNA"/>
</dbReference>
<accession>A0A368P2X1</accession>
<dbReference type="OrthoDB" id="1110708at2"/>
<sequence>MSSCLKPFSLFLFMFLCVAFGFAQSTATNVKPPIRSSHDYFYEYRGNNVLTGGLGASLISNGEAGGSYGFYGQLGYKQHVTPYLNFNLTFNAFSLEYDKKLNKSFMSLDLNLESVLMPDSFITPYVYLGGGMKTTDKFSEKGLKVQGGFGGEYMLKHGFGIKVFAEYNHTFLVHFDERIFGESNVSFWRVGLGINYYLGKTRITKKQRISDDEPTIINSNPIKYK</sequence>
<feature type="signal peptide" evidence="1">
    <location>
        <begin position="1"/>
        <end position="23"/>
    </location>
</feature>
<evidence type="ECO:0000256" key="1">
    <source>
        <dbReference type="SAM" id="SignalP"/>
    </source>
</evidence>
<comment type="caution">
    <text evidence="2">The sequence shown here is derived from an EMBL/GenBank/DDBJ whole genome shotgun (WGS) entry which is preliminary data.</text>
</comment>
<proteinExistence type="predicted"/>
<reference evidence="2 3" key="1">
    <citation type="submission" date="2018-07" db="EMBL/GenBank/DDBJ databases">
        <title>Oceanihabitans testaceum sp. nov., isolated from marine sediment.</title>
        <authorList>
            <person name="Li C.-M."/>
        </authorList>
    </citation>
    <scope>NUCLEOTIDE SEQUENCE [LARGE SCALE GENOMIC DNA]</scope>
    <source>
        <strain evidence="2 3">S9-10</strain>
    </source>
</reference>
<protein>
    <submittedName>
        <fullName evidence="2">Curli production assembly/transport component CsgG</fullName>
    </submittedName>
</protein>
<keyword evidence="1" id="KW-0732">Signal</keyword>
<name>A0A368P2X1_9FLAO</name>
<dbReference type="RefSeq" id="WP_083585057.1">
    <property type="nucleotide sequence ID" value="NZ_QNRP01000004.1"/>
</dbReference>
<keyword evidence="3" id="KW-1185">Reference proteome</keyword>
<dbReference type="SUPFAM" id="SSF56925">
    <property type="entry name" value="OMPA-like"/>
    <property type="match status" value="1"/>
</dbReference>
<dbReference type="Proteomes" id="UP000252249">
    <property type="component" value="Unassembled WGS sequence"/>
</dbReference>
<feature type="chain" id="PRO_5016936055" evidence="1">
    <location>
        <begin position="24"/>
        <end position="225"/>
    </location>
</feature>
<organism evidence="2 3">
    <name type="scientific">Oceanihabitans sediminis</name>
    <dbReference type="NCBI Taxonomy" id="1812012"/>
    <lineage>
        <taxon>Bacteria</taxon>
        <taxon>Pseudomonadati</taxon>
        <taxon>Bacteroidota</taxon>
        <taxon>Flavobacteriia</taxon>
        <taxon>Flavobacteriales</taxon>
        <taxon>Flavobacteriaceae</taxon>
        <taxon>Oceanihabitans</taxon>
    </lineage>
</organism>